<evidence type="ECO:0000259" key="29">
    <source>
        <dbReference type="PROSITE" id="PS51517"/>
    </source>
</evidence>
<evidence type="ECO:0000256" key="13">
    <source>
        <dbReference type="ARBA" id="ARBA00023015"/>
    </source>
</evidence>
<evidence type="ECO:0000259" key="30">
    <source>
        <dbReference type="PROSITE" id="PS51688"/>
    </source>
</evidence>
<proteinExistence type="inferred from homology"/>
<dbReference type="FunFam" id="2.60.40.1390:FF:000001">
    <property type="entry name" value="Myelin gene regulatory factor"/>
    <property type="match status" value="1"/>
</dbReference>
<protein>
    <recommendedName>
        <fullName evidence="23">Myelin regulatory factor</fullName>
    </recommendedName>
    <alternativeName>
        <fullName evidence="24">Myelin gene regulatory factor</fullName>
    </alternativeName>
</protein>
<keyword evidence="13" id="KW-0805">Transcription regulation</keyword>
<accession>A0A834MM18</accession>
<evidence type="ECO:0000256" key="10">
    <source>
        <dbReference type="ARBA" id="ARBA00022813"/>
    </source>
</evidence>
<evidence type="ECO:0000256" key="12">
    <source>
        <dbReference type="ARBA" id="ARBA00022989"/>
    </source>
</evidence>
<reference evidence="31" key="1">
    <citation type="submission" date="2020-08" db="EMBL/GenBank/DDBJ databases">
        <title>Genome sequencing and assembly of the red palm weevil Rhynchophorus ferrugineus.</title>
        <authorList>
            <person name="Dias G.B."/>
            <person name="Bergman C.M."/>
            <person name="Manee M."/>
        </authorList>
    </citation>
    <scope>NUCLEOTIDE SEQUENCE</scope>
    <source>
        <strain evidence="31">AA-2017</strain>
        <tissue evidence="31">Whole larva</tissue>
    </source>
</reference>
<feature type="DNA-binding region" description="NDT80" evidence="25">
    <location>
        <begin position="248"/>
        <end position="517"/>
    </location>
</feature>
<comment type="subcellular location">
    <subcellularLocation>
        <location evidence="3">Cytoplasm</location>
    </subcellularLocation>
    <subcellularLocation>
        <location evidence="2">Endoplasmic reticulum membrane</location>
        <topology evidence="2">Single-pass membrane protein</topology>
    </subcellularLocation>
    <subcellularLocation>
        <location evidence="1">Nucleus</location>
    </subcellularLocation>
</comment>
<evidence type="ECO:0000256" key="27">
    <source>
        <dbReference type="SAM" id="MobiDB-lite"/>
    </source>
</evidence>
<evidence type="ECO:0000256" key="4">
    <source>
        <dbReference type="ARBA" id="ARBA00008221"/>
    </source>
</evidence>
<evidence type="ECO:0000313" key="32">
    <source>
        <dbReference type="Proteomes" id="UP000625711"/>
    </source>
</evidence>
<dbReference type="EMBL" id="JAACXV010000004">
    <property type="protein sequence ID" value="KAF7287686.1"/>
    <property type="molecule type" value="Genomic_DNA"/>
</dbReference>
<dbReference type="Gene3D" id="2.60.40.1390">
    <property type="entry name" value="NDT80 DNA-binding domain"/>
    <property type="match status" value="2"/>
</dbReference>
<keyword evidence="10" id="KW-0068">Autocatalytic cleavage</keyword>
<keyword evidence="18" id="KW-0804">Transcription</keyword>
<feature type="transmembrane region" description="Helical" evidence="28">
    <location>
        <begin position="732"/>
        <end position="757"/>
    </location>
</feature>
<dbReference type="PROSITE" id="PS51688">
    <property type="entry name" value="ICA"/>
    <property type="match status" value="1"/>
</dbReference>
<dbReference type="GO" id="GO:0030154">
    <property type="term" value="P:cell differentiation"/>
    <property type="evidence" value="ECO:0007669"/>
    <property type="project" value="UniProtKB-KW"/>
</dbReference>
<comment type="function">
    <text evidence="22">Constitutes a precursor of the transcription factor. Mediates the autocatalytic cleavage that releases the Myelin regulatory factor, N-terminal component that specifically activates transcription of central nervous system (CNS) myelin genes.</text>
</comment>
<evidence type="ECO:0000256" key="16">
    <source>
        <dbReference type="ARBA" id="ARBA00023136"/>
    </source>
</evidence>
<evidence type="ECO:0000256" key="21">
    <source>
        <dbReference type="ARBA" id="ARBA00057438"/>
    </source>
</evidence>
<dbReference type="InterPro" id="IPR037141">
    <property type="entry name" value="NDT80_DNA-bd_dom_sf"/>
</dbReference>
<keyword evidence="17" id="KW-0010">Activator</keyword>
<evidence type="ECO:0000256" key="25">
    <source>
        <dbReference type="PROSITE-ProRule" id="PRU00850"/>
    </source>
</evidence>
<evidence type="ECO:0000256" key="11">
    <source>
        <dbReference type="ARBA" id="ARBA00022824"/>
    </source>
</evidence>
<dbReference type="GO" id="GO:0016540">
    <property type="term" value="P:protein autoprocessing"/>
    <property type="evidence" value="ECO:0007669"/>
    <property type="project" value="InterPro"/>
</dbReference>
<evidence type="ECO:0000256" key="28">
    <source>
        <dbReference type="SAM" id="Phobius"/>
    </source>
</evidence>
<dbReference type="Pfam" id="PF13884">
    <property type="entry name" value="Peptidase_S74"/>
    <property type="match status" value="1"/>
</dbReference>
<dbReference type="SUPFAM" id="SSF49417">
    <property type="entry name" value="p53-like transcription factors"/>
    <property type="match status" value="1"/>
</dbReference>
<keyword evidence="14 26" id="KW-0175">Coiled coil</keyword>
<feature type="region of interest" description="Disordered" evidence="27">
    <location>
        <begin position="69"/>
        <end position="100"/>
    </location>
</feature>
<evidence type="ECO:0000256" key="15">
    <source>
        <dbReference type="ARBA" id="ARBA00023125"/>
    </source>
</evidence>
<keyword evidence="7 28" id="KW-0812">Transmembrane</keyword>
<keyword evidence="16 28" id="KW-0472">Membrane</keyword>
<dbReference type="InterPro" id="IPR030392">
    <property type="entry name" value="S74_ICA"/>
</dbReference>
<keyword evidence="5" id="KW-0963">Cytoplasm</keyword>
<dbReference type="GO" id="GO:0005634">
    <property type="term" value="C:nucleus"/>
    <property type="evidence" value="ECO:0007669"/>
    <property type="project" value="UniProtKB-SubCell"/>
</dbReference>
<dbReference type="GO" id="GO:0003700">
    <property type="term" value="F:DNA-binding transcription factor activity"/>
    <property type="evidence" value="ECO:0007669"/>
    <property type="project" value="UniProtKB-UniRule"/>
</dbReference>
<keyword evidence="20" id="KW-0539">Nucleus</keyword>
<dbReference type="PANTHER" id="PTHR13029:SF18">
    <property type="entry name" value="MYELIN REGULATORY FACTOR HOMOLOG 1"/>
    <property type="match status" value="1"/>
</dbReference>
<evidence type="ECO:0000256" key="18">
    <source>
        <dbReference type="ARBA" id="ARBA00023163"/>
    </source>
</evidence>
<sequence>MDTIAADLTAFLGRGTEFVTGIDNEGIDFSQLEDFINSDGNNPQNFTFNDSLNASPSGKLLNVIVENKRNNNGHSLPDSPPDSSSEHPYSPQDGCEAPINTSDNIYTNLTSNLGQNIYKQGILNPILADNLILGSHIVVTDQNNEGLIDNNAILQDSRLLVSQNVRNGNNILGTRIIGDGISSDHNIILSESVQDANRQILLPNVQTETNSNYNRSLYEQEDFGEDKHIVHLGYSSGMENVPRTGNLDNTINLEGNIENIPTVYTNLQNASKKRKLSQDSALVKSEPEHCTTSQLSPSEQFTASIEEEYASSEACLSESQYQCIRFSSFQQSNWHTLCDQNLTELSTPHYRVDADKGFNFSNADDAFVCQKKNHFQITCHVQLLGDAQFVKTPDGFQKISSFHLHFYGVKHDCPTQTIRVEQSQSDRSKKPFHPVFCSRVELVNSQVTKVTVGRLHFSETTSNNMRKKGKPNPEQRYFQLVVGLHAHTSNGNFPVVSHASQKIIVRASNPGQFESDVELCWQKGQTQDSVFHNGKVGINTDRPDESLVVHGNIKITGHIIQPSDIRAKKNIVELNTAEQLKNVQKLRVVRYEYEPALASQLNRDKEFTDTGVIAQEVAQVLPEAVKPAGNIVLDNGTSINNFLVVNKERIFMENIGAVKELCKVTDNLETRIDQLERINRRLNKLKRGDSLKSDSTVSSSKYSHYSGHCKCSKRHRCKSCERQEEELCSNKFIQIVIVVLVLIMAFCLAAITTLYLLETARHNQILKSSIESIPSKAASTKKPTLGPKIYSNLRSTLTPYKTTNIYVRDEELAKMSHPNLMKAHSYIIGRPNECLTVEQDLESSSLCQIYCCAPRISPPHDIGQTIFSEKRPPSLNKTRPGLPLMFKEQQNAQATLEKTKIAKPFHSNDIDKQVRTKRHTYDNEANVFDQIDQIDDQQLFIIIIQGRQFNRTLTQKYFRSSNPFNYTYLVPISKYMSDDYVHLVFRFNPPVTREIQYCYNDLKYHECPYANPSYYEDKTKKTKVNETNPSHYNREHSVTFDVDMSDFQLKTMTYRVALTANFENICDSTDNKILGRDFLEYNFHFHRQCDE</sequence>
<dbReference type="GO" id="GO:0043565">
    <property type="term" value="F:sequence-specific DNA binding"/>
    <property type="evidence" value="ECO:0007669"/>
    <property type="project" value="TreeGrafter"/>
</dbReference>
<evidence type="ECO:0000256" key="9">
    <source>
        <dbReference type="ARBA" id="ARBA00022801"/>
    </source>
</evidence>
<dbReference type="InterPro" id="IPR026932">
    <property type="entry name" value="MYRF_ICA"/>
</dbReference>
<dbReference type="InterPro" id="IPR025719">
    <property type="entry name" value="MYRF_C2"/>
</dbReference>
<dbReference type="InterPro" id="IPR024061">
    <property type="entry name" value="NDT80_DNA-bd_dom"/>
</dbReference>
<dbReference type="Pfam" id="PF13887">
    <property type="entry name" value="MYRF_ICA"/>
    <property type="match status" value="1"/>
</dbReference>
<keyword evidence="8" id="KW-0221">Differentiation</keyword>
<dbReference type="OrthoDB" id="27041at2759"/>
<evidence type="ECO:0000256" key="24">
    <source>
        <dbReference type="ARBA" id="ARBA00075238"/>
    </source>
</evidence>
<evidence type="ECO:0000256" key="23">
    <source>
        <dbReference type="ARBA" id="ARBA00067854"/>
    </source>
</evidence>
<evidence type="ECO:0000256" key="2">
    <source>
        <dbReference type="ARBA" id="ARBA00004389"/>
    </source>
</evidence>
<dbReference type="AlphaFoldDB" id="A0A834MM18"/>
<gene>
    <name evidence="31" type="ORF">GWI33_006027</name>
</gene>
<dbReference type="Pfam" id="PF13888">
    <property type="entry name" value="MRF_C2"/>
    <property type="match status" value="1"/>
</dbReference>
<name>A0A834MM18_RHYFE</name>
<evidence type="ECO:0000256" key="3">
    <source>
        <dbReference type="ARBA" id="ARBA00004496"/>
    </source>
</evidence>
<dbReference type="GO" id="GO:0008233">
    <property type="term" value="F:peptidase activity"/>
    <property type="evidence" value="ECO:0007669"/>
    <property type="project" value="UniProtKB-KW"/>
</dbReference>
<dbReference type="PROSITE" id="PS51517">
    <property type="entry name" value="NDT80"/>
    <property type="match status" value="1"/>
</dbReference>
<evidence type="ECO:0000256" key="1">
    <source>
        <dbReference type="ARBA" id="ARBA00004123"/>
    </source>
</evidence>
<keyword evidence="9" id="KW-0378">Hydrolase</keyword>
<evidence type="ECO:0000256" key="17">
    <source>
        <dbReference type="ARBA" id="ARBA00023159"/>
    </source>
</evidence>
<dbReference type="GO" id="GO:0006357">
    <property type="term" value="P:regulation of transcription by RNA polymerase II"/>
    <property type="evidence" value="ECO:0007669"/>
    <property type="project" value="UniProtKB-ARBA"/>
</dbReference>
<dbReference type="GO" id="GO:0045893">
    <property type="term" value="P:positive regulation of DNA-templated transcription"/>
    <property type="evidence" value="ECO:0007669"/>
    <property type="project" value="TreeGrafter"/>
</dbReference>
<feature type="domain" description="Peptidase S74" evidence="30">
    <location>
        <begin position="563"/>
        <end position="672"/>
    </location>
</feature>
<dbReference type="Pfam" id="PF05224">
    <property type="entry name" value="NDT80_PhoG"/>
    <property type="match status" value="1"/>
</dbReference>
<feature type="coiled-coil region" evidence="26">
    <location>
        <begin position="658"/>
        <end position="685"/>
    </location>
</feature>
<keyword evidence="12 28" id="KW-1133">Transmembrane helix</keyword>
<keyword evidence="32" id="KW-1185">Reference proteome</keyword>
<comment type="function">
    <text evidence="21">Membrane-bound part that has no transcription factor activity and remains attached to the endoplasmic reticulum membrane following cleavage.</text>
</comment>
<dbReference type="InterPro" id="IPR051577">
    <property type="entry name" value="MRF-like"/>
</dbReference>
<evidence type="ECO:0000256" key="8">
    <source>
        <dbReference type="ARBA" id="ARBA00022782"/>
    </source>
</evidence>
<evidence type="ECO:0000256" key="26">
    <source>
        <dbReference type="SAM" id="Coils"/>
    </source>
</evidence>
<comment type="similarity">
    <text evidence="4">Belongs to the MRF family.</text>
</comment>
<evidence type="ECO:0000256" key="6">
    <source>
        <dbReference type="ARBA" id="ARBA00022670"/>
    </source>
</evidence>
<evidence type="ECO:0000256" key="7">
    <source>
        <dbReference type="ARBA" id="ARBA00022692"/>
    </source>
</evidence>
<keyword evidence="19" id="KW-0325">Glycoprotein</keyword>
<dbReference type="Proteomes" id="UP000625711">
    <property type="component" value="Unassembled WGS sequence"/>
</dbReference>
<evidence type="ECO:0000313" key="31">
    <source>
        <dbReference type="EMBL" id="KAF7287686.1"/>
    </source>
</evidence>
<dbReference type="InterPro" id="IPR008967">
    <property type="entry name" value="p53-like_TF_DNA-bd_sf"/>
</dbReference>
<organism evidence="31 32">
    <name type="scientific">Rhynchophorus ferrugineus</name>
    <name type="common">Red palm weevil</name>
    <name type="synonym">Curculio ferrugineus</name>
    <dbReference type="NCBI Taxonomy" id="354439"/>
    <lineage>
        <taxon>Eukaryota</taxon>
        <taxon>Metazoa</taxon>
        <taxon>Ecdysozoa</taxon>
        <taxon>Arthropoda</taxon>
        <taxon>Hexapoda</taxon>
        <taxon>Insecta</taxon>
        <taxon>Pterygota</taxon>
        <taxon>Neoptera</taxon>
        <taxon>Endopterygota</taxon>
        <taxon>Coleoptera</taxon>
        <taxon>Polyphaga</taxon>
        <taxon>Cucujiformia</taxon>
        <taxon>Curculionidae</taxon>
        <taxon>Dryophthorinae</taxon>
        <taxon>Rhynchophorus</taxon>
    </lineage>
</organism>
<feature type="compositionally biased region" description="Low complexity" evidence="27">
    <location>
        <begin position="74"/>
        <end position="91"/>
    </location>
</feature>
<evidence type="ECO:0000256" key="14">
    <source>
        <dbReference type="ARBA" id="ARBA00023054"/>
    </source>
</evidence>
<dbReference type="PANTHER" id="PTHR13029">
    <property type="match status" value="1"/>
</dbReference>
<keyword evidence="11" id="KW-0256">Endoplasmic reticulum</keyword>
<dbReference type="GO" id="GO:0005789">
    <property type="term" value="C:endoplasmic reticulum membrane"/>
    <property type="evidence" value="ECO:0007669"/>
    <property type="project" value="UniProtKB-SubCell"/>
</dbReference>
<evidence type="ECO:0000256" key="20">
    <source>
        <dbReference type="ARBA" id="ARBA00023242"/>
    </source>
</evidence>
<evidence type="ECO:0000256" key="22">
    <source>
        <dbReference type="ARBA" id="ARBA00060149"/>
    </source>
</evidence>
<feature type="domain" description="NDT80" evidence="29">
    <location>
        <begin position="248"/>
        <end position="517"/>
    </location>
</feature>
<dbReference type="FunFam" id="2.60.40.1390:FF:000011">
    <property type="entry name" value="Myelin regulatory factor-like"/>
    <property type="match status" value="1"/>
</dbReference>
<keyword evidence="6" id="KW-0645">Protease</keyword>
<comment type="caution">
    <text evidence="31">The sequence shown here is derived from an EMBL/GenBank/DDBJ whole genome shotgun (WGS) entry which is preliminary data.</text>
</comment>
<evidence type="ECO:0000256" key="5">
    <source>
        <dbReference type="ARBA" id="ARBA00022490"/>
    </source>
</evidence>
<keyword evidence="15 25" id="KW-0238">DNA-binding</keyword>
<evidence type="ECO:0000256" key="19">
    <source>
        <dbReference type="ARBA" id="ARBA00023180"/>
    </source>
</evidence>